<comment type="caution">
    <text evidence="7">The sequence shown here is derived from an EMBL/GenBank/DDBJ whole genome shotgun (WGS) entry which is preliminary data.</text>
</comment>
<evidence type="ECO:0000256" key="5">
    <source>
        <dbReference type="SAM" id="SignalP"/>
    </source>
</evidence>
<evidence type="ECO:0000313" key="8">
    <source>
        <dbReference type="Proteomes" id="UP000277007"/>
    </source>
</evidence>
<keyword evidence="2" id="KW-0560">Oxidoreductase</keyword>
<dbReference type="InterPro" id="IPR036249">
    <property type="entry name" value="Thioredoxin-like_sf"/>
</dbReference>
<dbReference type="Pfam" id="PF18312">
    <property type="entry name" value="ScsC_N"/>
    <property type="match status" value="1"/>
</dbReference>
<dbReference type="EMBL" id="RXMA01000001">
    <property type="protein sequence ID" value="RTR24559.1"/>
    <property type="molecule type" value="Genomic_DNA"/>
</dbReference>
<dbReference type="Proteomes" id="UP000277007">
    <property type="component" value="Unassembled WGS sequence"/>
</dbReference>
<keyword evidence="4" id="KW-0676">Redox-active center</keyword>
<dbReference type="PANTHER" id="PTHR13887:SF14">
    <property type="entry name" value="DISULFIDE BOND FORMATION PROTEIN D"/>
    <property type="match status" value="1"/>
</dbReference>
<feature type="signal peptide" evidence="5">
    <location>
        <begin position="1"/>
        <end position="20"/>
    </location>
</feature>
<dbReference type="RefSeq" id="WP_126611585.1">
    <property type="nucleotide sequence ID" value="NZ_JBHUCY010000008.1"/>
</dbReference>
<dbReference type="InterPro" id="IPR013766">
    <property type="entry name" value="Thioredoxin_domain"/>
</dbReference>
<keyword evidence="3" id="KW-1015">Disulfide bond</keyword>
<evidence type="ECO:0000256" key="2">
    <source>
        <dbReference type="ARBA" id="ARBA00023002"/>
    </source>
</evidence>
<evidence type="ECO:0000256" key="4">
    <source>
        <dbReference type="ARBA" id="ARBA00023284"/>
    </source>
</evidence>
<dbReference type="Pfam" id="PF01323">
    <property type="entry name" value="DSBA"/>
    <property type="match status" value="1"/>
</dbReference>
<dbReference type="GO" id="GO:0016491">
    <property type="term" value="F:oxidoreductase activity"/>
    <property type="evidence" value="ECO:0007669"/>
    <property type="project" value="UniProtKB-KW"/>
</dbReference>
<dbReference type="InterPro" id="IPR001853">
    <property type="entry name" value="DSBA-like_thioredoxin_dom"/>
</dbReference>
<dbReference type="SUPFAM" id="SSF52833">
    <property type="entry name" value="Thioredoxin-like"/>
    <property type="match status" value="1"/>
</dbReference>
<dbReference type="OrthoDB" id="9780147at2"/>
<dbReference type="PROSITE" id="PS51352">
    <property type="entry name" value="THIOREDOXIN_2"/>
    <property type="match status" value="1"/>
</dbReference>
<evidence type="ECO:0000256" key="1">
    <source>
        <dbReference type="ARBA" id="ARBA00022729"/>
    </source>
</evidence>
<accession>A0A3S0JM99</accession>
<keyword evidence="8" id="KW-1185">Reference proteome</keyword>
<feature type="chain" id="PRO_5018560126" evidence="5">
    <location>
        <begin position="21"/>
        <end position="256"/>
    </location>
</feature>
<dbReference type="CDD" id="cd03023">
    <property type="entry name" value="DsbA_Com1_like"/>
    <property type="match status" value="1"/>
</dbReference>
<keyword evidence="1 5" id="KW-0732">Signal</keyword>
<dbReference type="AlphaFoldDB" id="A0A3S0JM99"/>
<sequence length="256" mass="27684">MPSLFRSTLFALPIAAVALAATVLTPATAKAQAAAVDDAQRAAIETVIRDYLMKNPEIILQAVESLQQRQKVAEAERSKRALADNQQALTRNPADPVAGNPQGDITVVEFFDYQCGYCKAVQADVQRLIKDDSKLRFVFKELPILGPASVVAARASLAARAQGKYLEFHNALMGQRGQLDEDIILRLAKSVGLDTEKLKKDMGSREVQGVIDDNLALAETLGIHGTPGFVFGTELIPGAIKLDEMKRLVAATRSKS</sequence>
<protein>
    <submittedName>
        <fullName evidence="7">DsbA family protein</fullName>
    </submittedName>
</protein>
<dbReference type="InterPro" id="IPR041205">
    <property type="entry name" value="ScsC_N"/>
</dbReference>
<feature type="domain" description="Thioredoxin" evidence="6">
    <location>
        <begin position="66"/>
        <end position="254"/>
    </location>
</feature>
<organism evidence="7 8">
    <name type="scientific">Azospirillum griseum</name>
    <dbReference type="NCBI Taxonomy" id="2496639"/>
    <lineage>
        <taxon>Bacteria</taxon>
        <taxon>Pseudomonadati</taxon>
        <taxon>Pseudomonadota</taxon>
        <taxon>Alphaproteobacteria</taxon>
        <taxon>Rhodospirillales</taxon>
        <taxon>Azospirillaceae</taxon>
        <taxon>Azospirillum</taxon>
    </lineage>
</organism>
<evidence type="ECO:0000256" key="3">
    <source>
        <dbReference type="ARBA" id="ARBA00023157"/>
    </source>
</evidence>
<reference evidence="7 8" key="1">
    <citation type="submission" date="2018-12" db="EMBL/GenBank/DDBJ databases">
        <authorList>
            <person name="Yang Y."/>
        </authorList>
    </citation>
    <scope>NUCLEOTIDE SEQUENCE [LARGE SCALE GENOMIC DNA]</scope>
    <source>
        <strain evidence="7 8">L-25-5w-1</strain>
    </source>
</reference>
<name>A0A3S0JM99_9PROT</name>
<dbReference type="Gene3D" id="3.40.30.10">
    <property type="entry name" value="Glutaredoxin"/>
    <property type="match status" value="1"/>
</dbReference>
<evidence type="ECO:0000313" key="7">
    <source>
        <dbReference type="EMBL" id="RTR24559.1"/>
    </source>
</evidence>
<gene>
    <name evidence="7" type="ORF">EJ903_02030</name>
</gene>
<evidence type="ECO:0000259" key="6">
    <source>
        <dbReference type="PROSITE" id="PS51352"/>
    </source>
</evidence>
<dbReference type="PANTHER" id="PTHR13887">
    <property type="entry name" value="GLUTATHIONE S-TRANSFERASE KAPPA"/>
    <property type="match status" value="1"/>
</dbReference>
<proteinExistence type="predicted"/>